<reference evidence="3 4" key="1">
    <citation type="submission" date="2015-11" db="EMBL/GenBank/DDBJ databases">
        <title>Butyribacter intestini gen. nov., sp. nov., a butyric acid-producing bacterium of the family Lachnospiraceae isolated from the human faeces.</title>
        <authorList>
            <person name="Zou Y."/>
            <person name="Xue W."/>
            <person name="Luo G."/>
            <person name="Lv M."/>
        </authorList>
    </citation>
    <scope>NUCLEOTIDE SEQUENCE [LARGE SCALE GENOMIC DNA]</scope>
    <source>
        <strain evidence="3 4">ACET-33324</strain>
    </source>
</reference>
<keyword evidence="4" id="KW-1185">Reference proteome</keyword>
<comment type="caution">
    <text evidence="3">The sequence shown here is derived from an EMBL/GenBank/DDBJ whole genome shotgun (WGS) entry which is preliminary data.</text>
</comment>
<dbReference type="GO" id="GO:0016491">
    <property type="term" value="F:oxidoreductase activity"/>
    <property type="evidence" value="ECO:0007669"/>
    <property type="project" value="UniProtKB-KW"/>
</dbReference>
<evidence type="ECO:0000313" key="4">
    <source>
        <dbReference type="Proteomes" id="UP000054874"/>
    </source>
</evidence>
<dbReference type="InterPro" id="IPR002347">
    <property type="entry name" value="SDR_fam"/>
</dbReference>
<name>A0A0V8QEK6_9FIRM</name>
<keyword evidence="2" id="KW-0560">Oxidoreductase</keyword>
<dbReference type="OrthoDB" id="9803333at2"/>
<dbReference type="PRINTS" id="PR00081">
    <property type="entry name" value="GDHRDH"/>
</dbReference>
<gene>
    <name evidence="3" type="ORF">ASU35_11590</name>
</gene>
<evidence type="ECO:0008006" key="5">
    <source>
        <dbReference type="Google" id="ProtNLM"/>
    </source>
</evidence>
<dbReference type="InterPro" id="IPR036291">
    <property type="entry name" value="NAD(P)-bd_dom_sf"/>
</dbReference>
<protein>
    <recommendedName>
        <fullName evidence="5">3-oxoacyl-ACP reductase</fullName>
    </recommendedName>
</protein>
<dbReference type="EMBL" id="LNAM01000160">
    <property type="protein sequence ID" value="KSV58819.1"/>
    <property type="molecule type" value="Genomic_DNA"/>
</dbReference>
<dbReference type="CDD" id="cd05233">
    <property type="entry name" value="SDR_c"/>
    <property type="match status" value="1"/>
</dbReference>
<evidence type="ECO:0000256" key="2">
    <source>
        <dbReference type="ARBA" id="ARBA00023002"/>
    </source>
</evidence>
<dbReference type="RefSeq" id="WP_058352969.1">
    <property type="nucleotide sequence ID" value="NZ_CABMMD010000160.1"/>
</dbReference>
<dbReference type="SUPFAM" id="SSF51735">
    <property type="entry name" value="NAD(P)-binding Rossmann-fold domains"/>
    <property type="match status" value="1"/>
</dbReference>
<dbReference type="PANTHER" id="PTHR43639:SF1">
    <property type="entry name" value="SHORT-CHAIN DEHYDROGENASE_REDUCTASE FAMILY PROTEIN"/>
    <property type="match status" value="1"/>
</dbReference>
<proteinExistence type="inferred from homology"/>
<dbReference type="Gene3D" id="3.40.50.720">
    <property type="entry name" value="NAD(P)-binding Rossmann-like Domain"/>
    <property type="match status" value="1"/>
</dbReference>
<accession>A0A0V8QEK6</accession>
<dbReference type="Pfam" id="PF13561">
    <property type="entry name" value="adh_short_C2"/>
    <property type="match status" value="1"/>
</dbReference>
<dbReference type="AlphaFoldDB" id="A0A0V8QEK6"/>
<comment type="similarity">
    <text evidence="1">Belongs to the short-chain dehydrogenases/reductases (SDR) family.</text>
</comment>
<evidence type="ECO:0000256" key="1">
    <source>
        <dbReference type="ARBA" id="ARBA00006484"/>
    </source>
</evidence>
<dbReference type="PANTHER" id="PTHR43639">
    <property type="entry name" value="OXIDOREDUCTASE, SHORT-CHAIN DEHYDROGENASE/REDUCTASE FAMILY (AFU_ORTHOLOGUE AFUA_5G02870)"/>
    <property type="match status" value="1"/>
</dbReference>
<organism evidence="3 4">
    <name type="scientific">Acetivibrio ethanolgignens</name>
    <dbReference type="NCBI Taxonomy" id="290052"/>
    <lineage>
        <taxon>Bacteria</taxon>
        <taxon>Bacillati</taxon>
        <taxon>Bacillota</taxon>
        <taxon>Clostridia</taxon>
        <taxon>Eubacteriales</taxon>
        <taxon>Oscillospiraceae</taxon>
        <taxon>Acetivibrio</taxon>
    </lineage>
</organism>
<dbReference type="Proteomes" id="UP000054874">
    <property type="component" value="Unassembled WGS sequence"/>
</dbReference>
<evidence type="ECO:0000313" key="3">
    <source>
        <dbReference type="EMBL" id="KSV58819.1"/>
    </source>
</evidence>
<dbReference type="STRING" id="290052.ASU35_11590"/>
<sequence>MRDKILLVIGASSDVGISYIKRYHGAYQKIIAHYRSSSEKLETLEDIIGEKLVLLKADLSSEEETYRLVEEITSLGEMPTHILHLSANKYANYKFQKISWEVFQRDIDVQLRSAVIILNKLLPEMKKKKYGKVVVMLSSCTENIAPSYLSSYVSVKYALLGLVKALASEYAAQGICINGVSPSMMETKMVSEIPSLVVEQNAEKNPQKRNARVEDVCPAIEFLLSEEAGFVTGQNILVSGGGN</sequence>